<feature type="compositionally biased region" description="Polar residues" evidence="1">
    <location>
        <begin position="17"/>
        <end position="30"/>
    </location>
</feature>
<name>A0AAE0CQ90_9ROSI</name>
<organism evidence="2 3">
    <name type="scientific">Dipteronia dyeriana</name>
    <dbReference type="NCBI Taxonomy" id="168575"/>
    <lineage>
        <taxon>Eukaryota</taxon>
        <taxon>Viridiplantae</taxon>
        <taxon>Streptophyta</taxon>
        <taxon>Embryophyta</taxon>
        <taxon>Tracheophyta</taxon>
        <taxon>Spermatophyta</taxon>
        <taxon>Magnoliopsida</taxon>
        <taxon>eudicotyledons</taxon>
        <taxon>Gunneridae</taxon>
        <taxon>Pentapetalae</taxon>
        <taxon>rosids</taxon>
        <taxon>malvids</taxon>
        <taxon>Sapindales</taxon>
        <taxon>Sapindaceae</taxon>
        <taxon>Hippocastanoideae</taxon>
        <taxon>Acereae</taxon>
        <taxon>Dipteronia</taxon>
    </lineage>
</organism>
<dbReference type="AlphaFoldDB" id="A0AAE0CQ90"/>
<gene>
    <name evidence="2" type="ORF">Ddye_006002</name>
</gene>
<protein>
    <submittedName>
        <fullName evidence="2">Uncharacterized protein</fullName>
    </submittedName>
</protein>
<evidence type="ECO:0000313" key="2">
    <source>
        <dbReference type="EMBL" id="KAK2659469.1"/>
    </source>
</evidence>
<dbReference type="Proteomes" id="UP001280121">
    <property type="component" value="Unassembled WGS sequence"/>
</dbReference>
<proteinExistence type="predicted"/>
<reference evidence="2" key="1">
    <citation type="journal article" date="2023" name="Plant J.">
        <title>Genome sequences and population genomics provide insights into the demographic history, inbreeding, and mutation load of two 'living fossil' tree species of Dipteronia.</title>
        <authorList>
            <person name="Feng Y."/>
            <person name="Comes H.P."/>
            <person name="Chen J."/>
            <person name="Zhu S."/>
            <person name="Lu R."/>
            <person name="Zhang X."/>
            <person name="Li P."/>
            <person name="Qiu J."/>
            <person name="Olsen K.M."/>
            <person name="Qiu Y."/>
        </authorList>
    </citation>
    <scope>NUCLEOTIDE SEQUENCE</scope>
    <source>
        <strain evidence="2">KIB01</strain>
    </source>
</reference>
<keyword evidence="3" id="KW-1185">Reference proteome</keyword>
<evidence type="ECO:0000256" key="1">
    <source>
        <dbReference type="SAM" id="MobiDB-lite"/>
    </source>
</evidence>
<feature type="region of interest" description="Disordered" evidence="1">
    <location>
        <begin position="1"/>
        <end position="45"/>
    </location>
</feature>
<evidence type="ECO:0000313" key="3">
    <source>
        <dbReference type="Proteomes" id="UP001280121"/>
    </source>
</evidence>
<dbReference type="EMBL" id="JANJYI010000002">
    <property type="protein sequence ID" value="KAK2659469.1"/>
    <property type="molecule type" value="Genomic_DNA"/>
</dbReference>
<comment type="caution">
    <text evidence="2">The sequence shown here is derived from an EMBL/GenBank/DDBJ whole genome shotgun (WGS) entry which is preliminary data.</text>
</comment>
<accession>A0AAE0CQ90</accession>
<sequence length="75" mass="8355">MARSVPNGGFHDHFSPAENSAAVSEQSLLHRTTEEEEEEAYNNNKSRISVSSSFPIAWTVILLSHPIQRSDFSLP</sequence>